<keyword evidence="7" id="KW-1185">Reference proteome</keyword>
<dbReference type="SUPFAM" id="SSF51905">
    <property type="entry name" value="FAD/NAD(P)-binding domain"/>
    <property type="match status" value="1"/>
</dbReference>
<reference evidence="6" key="1">
    <citation type="journal article" date="2020" name="Int. J. Syst. Evol. Microbiol.">
        <title>Aquipluma nitroreducens gen. nov. sp. nov., a novel facultatively anaerobic bacterium isolated from a freshwater lake.</title>
        <authorList>
            <person name="Watanabe M."/>
            <person name="Kojima H."/>
            <person name="Fukui M."/>
        </authorList>
    </citation>
    <scope>NUCLEOTIDE SEQUENCE</scope>
    <source>
        <strain evidence="6">MeG22</strain>
    </source>
</reference>
<dbReference type="PANTHER" id="PTHR43498">
    <property type="entry name" value="FERREDOXIN:COB-COM HETERODISULFIDE REDUCTASE SUBUNIT A"/>
    <property type="match status" value="1"/>
</dbReference>
<keyword evidence="3" id="KW-0560">Oxidoreductase</keyword>
<dbReference type="GO" id="GO:0046872">
    <property type="term" value="F:metal ion binding"/>
    <property type="evidence" value="ECO:0007669"/>
    <property type="project" value="UniProtKB-KW"/>
</dbReference>
<evidence type="ECO:0000256" key="4">
    <source>
        <dbReference type="ARBA" id="ARBA00023004"/>
    </source>
</evidence>
<keyword evidence="2" id="KW-0479">Metal-binding</keyword>
<evidence type="ECO:0000313" key="6">
    <source>
        <dbReference type="EMBL" id="BBE16474.1"/>
    </source>
</evidence>
<evidence type="ECO:0000313" key="7">
    <source>
        <dbReference type="Proteomes" id="UP001193389"/>
    </source>
</evidence>
<dbReference type="AlphaFoldDB" id="A0A5K7S546"/>
<dbReference type="Pfam" id="PF12831">
    <property type="entry name" value="FAD_oxidored"/>
    <property type="match status" value="1"/>
</dbReference>
<proteinExistence type="predicted"/>
<dbReference type="InterPro" id="IPR039650">
    <property type="entry name" value="HdrA-like"/>
</dbReference>
<gene>
    <name evidence="6" type="ORF">AQPE_0613</name>
</gene>
<keyword evidence="5" id="KW-0411">Iron-sulfur</keyword>
<dbReference type="EMBL" id="AP018694">
    <property type="protein sequence ID" value="BBE16474.1"/>
    <property type="molecule type" value="Genomic_DNA"/>
</dbReference>
<evidence type="ECO:0000256" key="2">
    <source>
        <dbReference type="ARBA" id="ARBA00022723"/>
    </source>
</evidence>
<dbReference type="Gene3D" id="3.50.50.60">
    <property type="entry name" value="FAD/NAD(P)-binding domain"/>
    <property type="match status" value="1"/>
</dbReference>
<dbReference type="GO" id="GO:0016491">
    <property type="term" value="F:oxidoreductase activity"/>
    <property type="evidence" value="ECO:0007669"/>
    <property type="project" value="UniProtKB-KW"/>
</dbReference>
<protein>
    <submittedName>
        <fullName evidence="6">Uncharacterized protein</fullName>
    </submittedName>
</protein>
<keyword evidence="4" id="KW-0408">Iron</keyword>
<accession>A0A5K7S546</accession>
<dbReference type="PANTHER" id="PTHR43498:SF1">
    <property type="entry name" value="COB--COM HETERODISULFIDE REDUCTASE IRON-SULFUR SUBUNIT A"/>
    <property type="match status" value="1"/>
</dbReference>
<evidence type="ECO:0000256" key="5">
    <source>
        <dbReference type="ARBA" id="ARBA00023014"/>
    </source>
</evidence>
<name>A0A5K7S546_9BACT</name>
<dbReference type="Gene3D" id="2.60.120.260">
    <property type="entry name" value="Galactose-binding domain-like"/>
    <property type="match status" value="1"/>
</dbReference>
<dbReference type="InterPro" id="IPR036188">
    <property type="entry name" value="FAD/NAD-bd_sf"/>
</dbReference>
<dbReference type="Proteomes" id="UP001193389">
    <property type="component" value="Chromosome"/>
</dbReference>
<sequence length="611" mass="68994">MNKLFLIILTTIFYFTGQAQNNALLIEAESFASKGGWVVDPQFVEQMGSPYLLAHGMGKPVKDAETNISIKKAGKYHVWARTKNWAPGNWEAPGRFYVAIDGKKLERELGKNPGWNWEYAGNMDLSKGEKKLSLKDLTGFEGRCDAIYLTQSENEKLPTEKEVLKKWRLAQSGVTIAPQQVANYDLVVVGGGIAGCAASIAAAEQGLKVALVHDRPVLGGNASGEIRVHTLGIYGKFERILKMLDTEHYPNGSADALKEDQKRMTNVEKYKNIDLFLNFRAYGANATDGKITSVDARQTSTGESVRFEAPLFIDCTGDGWIGYWAGAEYNYGREASSKYNESWDEHGLLWSPEASDNFVMGSSVLWGSENAGKRVEFPEVPWAMDVAKKYAEKNGEWQWEFSQNDLSQIEDAETIRDHMFRAIYGSFYNYKHPTMETKTSDQAKVGKIDLSQQQQKVDSLQLKWVSYLLGKRESRRLVGDYIYTFNDERNSTQFEDAVVFEKREVDVHYQINLLDSDKPNFLSEAMFYKTNQYNIPYRCFYSKNINNLFMAGRDFSCSHVGLGGPRVMRTTGQMGAAVGFAASLCKKYNASPRDIYQSHLNEYLDLIESQK</sequence>
<dbReference type="GO" id="GO:0051539">
    <property type="term" value="F:4 iron, 4 sulfur cluster binding"/>
    <property type="evidence" value="ECO:0007669"/>
    <property type="project" value="UniProtKB-KW"/>
</dbReference>
<evidence type="ECO:0000256" key="1">
    <source>
        <dbReference type="ARBA" id="ARBA00022485"/>
    </source>
</evidence>
<dbReference type="KEGG" id="anf:AQPE_0613"/>
<keyword evidence="1" id="KW-0004">4Fe-4S</keyword>
<evidence type="ECO:0000256" key="3">
    <source>
        <dbReference type="ARBA" id="ARBA00023002"/>
    </source>
</evidence>
<dbReference type="RefSeq" id="WP_318349548.1">
    <property type="nucleotide sequence ID" value="NZ_AP018694.1"/>
</dbReference>
<organism evidence="6 7">
    <name type="scientific">Aquipluma nitroreducens</name>
    <dbReference type="NCBI Taxonomy" id="2010828"/>
    <lineage>
        <taxon>Bacteria</taxon>
        <taxon>Pseudomonadati</taxon>
        <taxon>Bacteroidota</taxon>
        <taxon>Bacteroidia</taxon>
        <taxon>Marinilabiliales</taxon>
        <taxon>Prolixibacteraceae</taxon>
        <taxon>Aquipluma</taxon>
    </lineage>
</organism>